<comment type="similarity">
    <text evidence="1">Belongs to the arginase family. Agmatinase subfamily.</text>
</comment>
<evidence type="ECO:0000313" key="6">
    <source>
        <dbReference type="EMBL" id="SHI99583.1"/>
    </source>
</evidence>
<accession>A0A1M6FPJ3</accession>
<dbReference type="Gene3D" id="3.40.800.10">
    <property type="entry name" value="Ureohydrolase domain"/>
    <property type="match status" value="1"/>
</dbReference>
<comment type="cofactor">
    <cofactor evidence="4">
        <name>Mn(2+)</name>
        <dbReference type="ChEBI" id="CHEBI:29035"/>
    </cofactor>
    <text evidence="4">Binds 2 manganese ions per subunit.</text>
</comment>
<dbReference type="GO" id="GO:0008783">
    <property type="term" value="F:agmatinase activity"/>
    <property type="evidence" value="ECO:0007669"/>
    <property type="project" value="TreeGrafter"/>
</dbReference>
<dbReference type="InterPro" id="IPR020855">
    <property type="entry name" value="Ureohydrolase_Mn_BS"/>
</dbReference>
<dbReference type="Pfam" id="PF00491">
    <property type="entry name" value="Arginase"/>
    <property type="match status" value="1"/>
</dbReference>
<feature type="binding site" evidence="4">
    <location>
        <position position="220"/>
    </location>
    <ligand>
        <name>Mn(2+)</name>
        <dbReference type="ChEBI" id="CHEBI:29035"/>
        <label>1</label>
    </ligand>
</feature>
<feature type="binding site" evidence="4">
    <location>
        <position position="111"/>
    </location>
    <ligand>
        <name>Mn(2+)</name>
        <dbReference type="ChEBI" id="CHEBI:29035"/>
        <label>1</label>
    </ligand>
</feature>
<gene>
    <name evidence="6" type="ORF">SAMN02745216_00876</name>
</gene>
<dbReference type="GO" id="GO:0033389">
    <property type="term" value="P:putrescine biosynthetic process from arginine, via agmatine"/>
    <property type="evidence" value="ECO:0007669"/>
    <property type="project" value="TreeGrafter"/>
</dbReference>
<proteinExistence type="inferred from homology"/>
<dbReference type="PIRSF" id="PIRSF036979">
    <property type="entry name" value="Arginase"/>
    <property type="match status" value="1"/>
</dbReference>
<dbReference type="InterPro" id="IPR005925">
    <property type="entry name" value="Agmatinase-rel"/>
</dbReference>
<dbReference type="PROSITE" id="PS01053">
    <property type="entry name" value="ARGINASE_1"/>
    <property type="match status" value="1"/>
</dbReference>
<feature type="binding site" evidence="4">
    <location>
        <position position="218"/>
    </location>
    <ligand>
        <name>Mn(2+)</name>
        <dbReference type="ChEBI" id="CHEBI:29035"/>
        <label>1</label>
    </ligand>
</feature>
<protein>
    <submittedName>
        <fullName evidence="6">Agmatinase</fullName>
    </submittedName>
</protein>
<keyword evidence="2 4" id="KW-0479">Metal-binding</keyword>
<dbReference type="STRING" id="1121393.SAMN02745216_00876"/>
<organism evidence="6 7">
    <name type="scientific">Desulfatibacillum alkenivorans DSM 16219</name>
    <dbReference type="NCBI Taxonomy" id="1121393"/>
    <lineage>
        <taxon>Bacteria</taxon>
        <taxon>Pseudomonadati</taxon>
        <taxon>Thermodesulfobacteriota</taxon>
        <taxon>Desulfobacteria</taxon>
        <taxon>Desulfobacterales</taxon>
        <taxon>Desulfatibacillaceae</taxon>
        <taxon>Desulfatibacillum</taxon>
    </lineage>
</organism>
<dbReference type="CDD" id="cd11593">
    <property type="entry name" value="Agmatinase-like_2"/>
    <property type="match status" value="1"/>
</dbReference>
<evidence type="ECO:0000256" key="5">
    <source>
        <dbReference type="RuleBase" id="RU003684"/>
    </source>
</evidence>
<dbReference type="AlphaFoldDB" id="A0A1M6FPJ3"/>
<name>A0A1M6FPJ3_9BACT</name>
<evidence type="ECO:0000313" key="7">
    <source>
        <dbReference type="Proteomes" id="UP000183994"/>
    </source>
</evidence>
<dbReference type="EMBL" id="FQZU01000003">
    <property type="protein sequence ID" value="SHI99583.1"/>
    <property type="molecule type" value="Genomic_DNA"/>
</dbReference>
<evidence type="ECO:0000256" key="3">
    <source>
        <dbReference type="ARBA" id="ARBA00022801"/>
    </source>
</evidence>
<keyword evidence="7" id="KW-1185">Reference proteome</keyword>
<dbReference type="PANTHER" id="PTHR11358:SF26">
    <property type="entry name" value="GUANIDINO ACID HYDROLASE, MITOCHONDRIAL"/>
    <property type="match status" value="1"/>
</dbReference>
<dbReference type="PROSITE" id="PS51409">
    <property type="entry name" value="ARGINASE_2"/>
    <property type="match status" value="1"/>
</dbReference>
<dbReference type="SUPFAM" id="SSF52768">
    <property type="entry name" value="Arginase/deacetylase"/>
    <property type="match status" value="1"/>
</dbReference>
<sequence length="290" mass="31449">MMRPDFVPFGGGEVPETDLESSRIVVLPLPYEANPSYGEGSQDGPYHILDASTQMEAVDEETGQEWTDLKIHTCRPPSISPEPEKAVLEIEAAAKAILDKGKRLLALGGDHAVTIGTARAAAKAYPGMGILQIDAHMDLRDSWNGSKFNHACVMRRLAGDDKIPSVAVGIRSFSAEERDFARQTGHQVFLAHGIDPKDDEWIDQVISMLPQNVYLTLDLDGLDPSVIPGTGTPEPGGLSYRQALDLIRSLGARRNVVAADINELAAIPHTHVSEYTAARLAQKILVFCFG</sequence>
<dbReference type="OrthoDB" id="9789727at2"/>
<dbReference type="PANTHER" id="PTHR11358">
    <property type="entry name" value="ARGINASE/AGMATINASE"/>
    <property type="match status" value="1"/>
</dbReference>
<reference evidence="7" key="1">
    <citation type="submission" date="2016-11" db="EMBL/GenBank/DDBJ databases">
        <authorList>
            <person name="Varghese N."/>
            <person name="Submissions S."/>
        </authorList>
    </citation>
    <scope>NUCLEOTIDE SEQUENCE [LARGE SCALE GENOMIC DNA]</scope>
    <source>
        <strain evidence="7">DSM 16219</strain>
    </source>
</reference>
<keyword evidence="4" id="KW-0464">Manganese</keyword>
<feature type="binding site" evidence="4">
    <location>
        <position position="136"/>
    </location>
    <ligand>
        <name>Mn(2+)</name>
        <dbReference type="ChEBI" id="CHEBI:29035"/>
        <label>1</label>
    </ligand>
</feature>
<dbReference type="NCBIfam" id="TIGR01230">
    <property type="entry name" value="agmatinase"/>
    <property type="match status" value="1"/>
</dbReference>
<feature type="binding site" evidence="4">
    <location>
        <position position="134"/>
    </location>
    <ligand>
        <name>Mn(2+)</name>
        <dbReference type="ChEBI" id="CHEBI:29035"/>
        <label>1</label>
    </ligand>
</feature>
<dbReference type="InterPro" id="IPR006035">
    <property type="entry name" value="Ureohydrolase"/>
</dbReference>
<evidence type="ECO:0000256" key="1">
    <source>
        <dbReference type="ARBA" id="ARBA00009227"/>
    </source>
</evidence>
<evidence type="ECO:0000256" key="4">
    <source>
        <dbReference type="PIRSR" id="PIRSR036979-1"/>
    </source>
</evidence>
<evidence type="ECO:0000256" key="2">
    <source>
        <dbReference type="ARBA" id="ARBA00022723"/>
    </source>
</evidence>
<dbReference type="InterPro" id="IPR023696">
    <property type="entry name" value="Ureohydrolase_dom_sf"/>
</dbReference>
<dbReference type="GO" id="GO:0046872">
    <property type="term" value="F:metal ion binding"/>
    <property type="evidence" value="ECO:0007669"/>
    <property type="project" value="UniProtKB-KW"/>
</dbReference>
<feature type="binding site" evidence="4">
    <location>
        <position position="138"/>
    </location>
    <ligand>
        <name>Mn(2+)</name>
        <dbReference type="ChEBI" id="CHEBI:29035"/>
        <label>1</label>
    </ligand>
</feature>
<keyword evidence="3 5" id="KW-0378">Hydrolase</keyword>
<dbReference type="Proteomes" id="UP000183994">
    <property type="component" value="Unassembled WGS sequence"/>
</dbReference>